<protein>
    <submittedName>
        <fullName evidence="1">HetZ-related protein 2</fullName>
    </submittedName>
</protein>
<evidence type="ECO:0000313" key="1">
    <source>
        <dbReference type="EMBL" id="XCM38141.1"/>
    </source>
</evidence>
<sequence length="375" mass="44217">MILVEEKLTQDWRSRLLREAPEYQSSYDGMIRWLLGENPERLNHLNDQELLVISQGMDYRWRILQQRYLGVPMTQGYNQLIRRLASLFLVRNKIRTWVALSRDRQRTVVDVIQEVVQELCQRDRYMQKQVTWIGQCTEDSRLRNALLLASLEEYCLRPVRNQPLLTYRFFNYLRQSGRAGLTHVPDTELIRLVSQEITTDDSDDPVSLLDEQAIAQYEDRQAWEEQQRLRQAVCEEFADYLAKKVDPMAAKWLHLYLQGRSQEAIAQELNLPIKQIYRLREKISYHAMRIFSLKIQPELVTNWLQTSLTEHSLGLTPTQWQKYLDSLTPIQRQVLSQLKAGQPIKAIATSLHLKTSQVLTEWTQLYLTAQSVRNS</sequence>
<name>A0AAU8JG04_9CYAN</name>
<proteinExistence type="predicted"/>
<organism evidence="1">
    <name type="scientific">Planktothricoides raciborskii GIHE-MW2</name>
    <dbReference type="NCBI Taxonomy" id="2792601"/>
    <lineage>
        <taxon>Bacteria</taxon>
        <taxon>Bacillati</taxon>
        <taxon>Cyanobacteriota</taxon>
        <taxon>Cyanophyceae</taxon>
        <taxon>Oscillatoriophycideae</taxon>
        <taxon>Oscillatoriales</taxon>
        <taxon>Oscillatoriaceae</taxon>
        <taxon>Planktothricoides</taxon>
    </lineage>
</organism>
<dbReference type="RefSeq" id="WP_054468466.1">
    <property type="nucleotide sequence ID" value="NZ_CP159837.1"/>
</dbReference>
<gene>
    <name evidence="1" type="ORF">ABWT76_000972</name>
</gene>
<dbReference type="NCBIfam" id="NF037965">
    <property type="entry name" value="HetZ_rel_2"/>
    <property type="match status" value="1"/>
</dbReference>
<reference evidence="1" key="1">
    <citation type="submission" date="2024-07" db="EMBL/GenBank/DDBJ databases">
        <authorList>
            <person name="Kim Y.J."/>
            <person name="Jeong J.Y."/>
        </authorList>
    </citation>
    <scope>NUCLEOTIDE SEQUENCE</scope>
    <source>
        <strain evidence="1">GIHE-MW2</strain>
    </source>
</reference>
<dbReference type="InterPro" id="IPR048033">
    <property type="entry name" value="HetZ-rel_2"/>
</dbReference>
<dbReference type="EMBL" id="CP159837">
    <property type="protein sequence ID" value="XCM38141.1"/>
    <property type="molecule type" value="Genomic_DNA"/>
</dbReference>
<dbReference type="AlphaFoldDB" id="A0AAU8JG04"/>
<accession>A0AAU8JG04</accession>